<keyword evidence="12" id="KW-0460">Magnesium</keyword>
<keyword evidence="13 19" id="KW-0472">Membrane</keyword>
<evidence type="ECO:0000256" key="7">
    <source>
        <dbReference type="ARBA" id="ARBA00022630"/>
    </source>
</evidence>
<evidence type="ECO:0000256" key="14">
    <source>
        <dbReference type="ARBA" id="ARBA00023139"/>
    </source>
</evidence>
<evidence type="ECO:0000256" key="3">
    <source>
        <dbReference type="ARBA" id="ARBA00011955"/>
    </source>
</evidence>
<feature type="transmembrane region" description="Helical" evidence="19">
    <location>
        <begin position="396"/>
        <end position="420"/>
    </location>
</feature>
<dbReference type="EMBL" id="SJPJ01000001">
    <property type="protein sequence ID" value="TWT80915.1"/>
    <property type="molecule type" value="Genomic_DNA"/>
</dbReference>
<keyword evidence="9" id="KW-0479">Metal-binding</keyword>
<dbReference type="FunFam" id="3.10.520.10:FF:000001">
    <property type="entry name" value="FAD:protein FMN transferase"/>
    <property type="match status" value="1"/>
</dbReference>
<keyword evidence="19" id="KW-0812">Transmembrane</keyword>
<keyword evidence="8" id="KW-0808">Transferase</keyword>
<gene>
    <name evidence="20" type="primary">apbE_1</name>
    <name evidence="20" type="ORF">CA13_23610</name>
</gene>
<sequence>MFSGKMPICDYISSFGWPDRPTVNHMSLRMTPFRFCFAWLCLVATLSHADAPTDKGTIQELRGQTMGTTYMVKVFDPPSFDVDVATAIDAELRSVNDQMSTYLKSSELSLFNASGSTDWFPVSPETAQVVLAAIKVSKATDGAFDVTVGPLVNAWSFGPDPKTNVVPSDEAIATLRESVGYENLSARVDPPALKKSTPTLKVDLSSIAKGHGVDRVVKRLTELGAKNVFVEIGGEVRTTGSKAGKPWKVGIENPVAAEDATNQSPVAVAHPLVDSAMATSGDYRIFFEVDGKRYSHTIDPRTGRPIEHDLASVSVVADTCMMADAWATAINVLGSEAGLKAANKQNLHVFIIRRTPEGIKREGTGAFASYATDNEIINSNPRYQETAEVQSWLQRLLPTLIVTVVGFGVILVAMAIGVMLGGRSISGSCGGIGGKQNPDGTTSCSLCGTPSEACKELRAKMEQEESTHNSENQP</sequence>
<dbReference type="Gene3D" id="3.10.520.10">
    <property type="entry name" value="ApbE-like domains"/>
    <property type="match status" value="1"/>
</dbReference>
<dbReference type="EC" id="2.7.1.180" evidence="3"/>
<accession>A0A5C5Z0U9</accession>
<keyword evidence="19" id="KW-1133">Transmembrane helix</keyword>
<comment type="cofactor">
    <cofactor evidence="1">
        <name>Mg(2+)</name>
        <dbReference type="ChEBI" id="CHEBI:18420"/>
    </cofactor>
</comment>
<evidence type="ECO:0000313" key="20">
    <source>
        <dbReference type="EMBL" id="TWT80915.1"/>
    </source>
</evidence>
<dbReference type="Pfam" id="PF02424">
    <property type="entry name" value="ApbE"/>
    <property type="match status" value="1"/>
</dbReference>
<dbReference type="InterPro" id="IPR003374">
    <property type="entry name" value="ApbE-like_sf"/>
</dbReference>
<evidence type="ECO:0000256" key="16">
    <source>
        <dbReference type="ARBA" id="ARBA00031306"/>
    </source>
</evidence>
<evidence type="ECO:0000256" key="2">
    <source>
        <dbReference type="ARBA" id="ARBA00008282"/>
    </source>
</evidence>
<dbReference type="GO" id="GO:0046872">
    <property type="term" value="F:metal ion binding"/>
    <property type="evidence" value="ECO:0007669"/>
    <property type="project" value="UniProtKB-KW"/>
</dbReference>
<dbReference type="PANTHER" id="PTHR30040:SF2">
    <property type="entry name" value="FAD:PROTEIN FMN TRANSFERASE"/>
    <property type="match status" value="1"/>
</dbReference>
<keyword evidence="14" id="KW-0564">Palmitate</keyword>
<comment type="caution">
    <text evidence="20">The sequence shown here is derived from an EMBL/GenBank/DDBJ whole genome shotgun (WGS) entry which is preliminary data.</text>
</comment>
<evidence type="ECO:0000256" key="13">
    <source>
        <dbReference type="ARBA" id="ARBA00023136"/>
    </source>
</evidence>
<comment type="subcellular location">
    <subcellularLocation>
        <location evidence="18">Cell inner membrane</location>
        <topology evidence="18">Lipid-anchor</topology>
        <orientation evidence="18">Periplasmic side</orientation>
    </subcellularLocation>
</comment>
<comment type="catalytic activity">
    <reaction evidence="17">
        <text>L-threonyl-[protein] + FAD = FMN-L-threonyl-[protein] + AMP + H(+)</text>
        <dbReference type="Rhea" id="RHEA:36847"/>
        <dbReference type="Rhea" id="RHEA-COMP:11060"/>
        <dbReference type="Rhea" id="RHEA-COMP:11061"/>
        <dbReference type="ChEBI" id="CHEBI:15378"/>
        <dbReference type="ChEBI" id="CHEBI:30013"/>
        <dbReference type="ChEBI" id="CHEBI:57692"/>
        <dbReference type="ChEBI" id="CHEBI:74257"/>
        <dbReference type="ChEBI" id="CHEBI:456215"/>
        <dbReference type="EC" id="2.7.1.180"/>
    </reaction>
</comment>
<evidence type="ECO:0000313" key="21">
    <source>
        <dbReference type="Proteomes" id="UP000315010"/>
    </source>
</evidence>
<dbReference type="GO" id="GO:0005886">
    <property type="term" value="C:plasma membrane"/>
    <property type="evidence" value="ECO:0007669"/>
    <property type="project" value="UniProtKB-SubCell"/>
</dbReference>
<evidence type="ECO:0000256" key="5">
    <source>
        <dbReference type="ARBA" id="ARBA00022475"/>
    </source>
</evidence>
<evidence type="ECO:0000256" key="8">
    <source>
        <dbReference type="ARBA" id="ARBA00022679"/>
    </source>
</evidence>
<dbReference type="InterPro" id="IPR024932">
    <property type="entry name" value="ApbE"/>
</dbReference>
<evidence type="ECO:0000256" key="18">
    <source>
        <dbReference type="ARBA" id="ARBA00060485"/>
    </source>
</evidence>
<evidence type="ECO:0000256" key="6">
    <source>
        <dbReference type="ARBA" id="ARBA00022519"/>
    </source>
</evidence>
<keyword evidence="5" id="KW-1003">Cell membrane</keyword>
<proteinExistence type="inferred from homology"/>
<keyword evidence="10" id="KW-0732">Signal</keyword>
<evidence type="ECO:0000256" key="17">
    <source>
        <dbReference type="ARBA" id="ARBA00048540"/>
    </source>
</evidence>
<dbReference type="Proteomes" id="UP000315010">
    <property type="component" value="Unassembled WGS sequence"/>
</dbReference>
<protein>
    <recommendedName>
        <fullName evidence="4">FAD:protein FMN transferase</fullName>
        <ecNumber evidence="3">2.7.1.180</ecNumber>
    </recommendedName>
    <alternativeName>
        <fullName evidence="16">Flavin transferase</fullName>
    </alternativeName>
</protein>
<evidence type="ECO:0000256" key="9">
    <source>
        <dbReference type="ARBA" id="ARBA00022723"/>
    </source>
</evidence>
<dbReference type="SUPFAM" id="SSF143631">
    <property type="entry name" value="ApbE-like"/>
    <property type="match status" value="1"/>
</dbReference>
<evidence type="ECO:0000256" key="15">
    <source>
        <dbReference type="ARBA" id="ARBA00023288"/>
    </source>
</evidence>
<reference evidence="20 21" key="1">
    <citation type="submission" date="2019-02" db="EMBL/GenBank/DDBJ databases">
        <title>Deep-cultivation of Planctomycetes and their phenomic and genomic characterization uncovers novel biology.</title>
        <authorList>
            <person name="Wiegand S."/>
            <person name="Jogler M."/>
            <person name="Boedeker C."/>
            <person name="Pinto D."/>
            <person name="Vollmers J."/>
            <person name="Rivas-Marin E."/>
            <person name="Kohn T."/>
            <person name="Peeters S.H."/>
            <person name="Heuer A."/>
            <person name="Rast P."/>
            <person name="Oberbeckmann S."/>
            <person name="Bunk B."/>
            <person name="Jeske O."/>
            <person name="Meyerdierks A."/>
            <person name="Storesund J.E."/>
            <person name="Kallscheuer N."/>
            <person name="Luecker S."/>
            <person name="Lage O.M."/>
            <person name="Pohl T."/>
            <person name="Merkel B.J."/>
            <person name="Hornburger P."/>
            <person name="Mueller R.-W."/>
            <person name="Bruemmer F."/>
            <person name="Labrenz M."/>
            <person name="Spormann A.M."/>
            <person name="Op Den Camp H."/>
            <person name="Overmann J."/>
            <person name="Amann R."/>
            <person name="Jetten M.S.M."/>
            <person name="Mascher T."/>
            <person name="Medema M.H."/>
            <person name="Devos D.P."/>
            <person name="Kaster A.-K."/>
            <person name="Ovreas L."/>
            <person name="Rohde M."/>
            <person name="Galperin M.Y."/>
            <person name="Jogler C."/>
        </authorList>
    </citation>
    <scope>NUCLEOTIDE SEQUENCE [LARGE SCALE GENOMIC DNA]</scope>
    <source>
        <strain evidence="20 21">CA13</strain>
    </source>
</reference>
<dbReference type="AlphaFoldDB" id="A0A5C5Z0U9"/>
<keyword evidence="15 20" id="KW-0449">Lipoprotein</keyword>
<keyword evidence="11" id="KW-0274">FAD</keyword>
<dbReference type="GO" id="GO:0016740">
    <property type="term" value="F:transferase activity"/>
    <property type="evidence" value="ECO:0007669"/>
    <property type="project" value="UniProtKB-KW"/>
</dbReference>
<evidence type="ECO:0000256" key="4">
    <source>
        <dbReference type="ARBA" id="ARBA00016337"/>
    </source>
</evidence>
<keyword evidence="6" id="KW-0997">Cell inner membrane</keyword>
<keyword evidence="7" id="KW-0285">Flavoprotein</keyword>
<name>A0A5C5Z0U9_9BACT</name>
<keyword evidence="21" id="KW-1185">Reference proteome</keyword>
<evidence type="ECO:0000256" key="1">
    <source>
        <dbReference type="ARBA" id="ARBA00001946"/>
    </source>
</evidence>
<organism evidence="20 21">
    <name type="scientific">Novipirellula herctigrandis</name>
    <dbReference type="NCBI Taxonomy" id="2527986"/>
    <lineage>
        <taxon>Bacteria</taxon>
        <taxon>Pseudomonadati</taxon>
        <taxon>Planctomycetota</taxon>
        <taxon>Planctomycetia</taxon>
        <taxon>Pirellulales</taxon>
        <taxon>Pirellulaceae</taxon>
        <taxon>Novipirellula</taxon>
    </lineage>
</organism>
<evidence type="ECO:0000256" key="12">
    <source>
        <dbReference type="ARBA" id="ARBA00022842"/>
    </source>
</evidence>
<evidence type="ECO:0000256" key="19">
    <source>
        <dbReference type="SAM" id="Phobius"/>
    </source>
</evidence>
<comment type="similarity">
    <text evidence="2">Belongs to the ApbE family.</text>
</comment>
<dbReference type="PANTHER" id="PTHR30040">
    <property type="entry name" value="THIAMINE BIOSYNTHESIS LIPOPROTEIN APBE"/>
    <property type="match status" value="1"/>
</dbReference>
<evidence type="ECO:0000256" key="10">
    <source>
        <dbReference type="ARBA" id="ARBA00022729"/>
    </source>
</evidence>
<evidence type="ECO:0000256" key="11">
    <source>
        <dbReference type="ARBA" id="ARBA00022827"/>
    </source>
</evidence>